<evidence type="ECO:0000256" key="1">
    <source>
        <dbReference type="SAM" id="Phobius"/>
    </source>
</evidence>
<keyword evidence="1" id="KW-1133">Transmembrane helix</keyword>
<keyword evidence="3" id="KW-1185">Reference proteome</keyword>
<sequence length="722" mass="83773">MMSKRVIFLITIFSMKGCMEQPEVIGLQIFSVMRTLWRVVSRNILFWVTFVVLLIYNSLGFLYSASAENYMPGYALTGNSYSVQGGILAFLFLGILFVRIEEKHSLHELYVSMQRGLFYQIAGKLAFAVLFIIVVFTSVYIMYAIIFIQSGLTDFRFYMDAYFYMLLYWGLTFFISLLLGILLATIFKGKIVYPILFLIWPLIGPINKMVFLQIGLDPFLDSSMLAAALNLGEFNPNSPFNALYGFSLEPYHWVKRWIWIAAVSSLILLVLAIKHYIKWLIGSGIMAVSIIPAYLFLNSSPFVMANNGTFYDRSAYETSYYQNHEEYDVFQQHIRLENYDILLDIDQKLQADVTVELLNKGEQPLHQANLTLYRQFRINDIRADGKSLDFRQRGDQVNIQFPKKLLSNEKMTITFRYEGVSSPLFFANRQAIYLPYYFAWLPGTHQAPAMADVRNGIHRITHHNDNQTTYKLRFNSSGELYTNLNQTDEGIWEKETNGVTLISGQIKQARIGDMKVVYPVTWERAAQGVPAFIQSLKQLTENIQQDLGLDGIDLPSEFVYVPVLSISDVYTSEYMWMGHDHLILNELPYLTPSENLLLRKFPPLTTKVISALTWKQKQIKPENFDFVHAFDLVYTHAYHQKHRLESSRGTLGLLQQMMKESPKDSEQYKALRTIDLGIRKHDNPQSIIDFTKEWYQFIDREDFDWNQLNTLAEDYFAMEDPR</sequence>
<feature type="transmembrane region" description="Helical" evidence="1">
    <location>
        <begin position="280"/>
        <end position="297"/>
    </location>
</feature>
<keyword evidence="1" id="KW-0472">Membrane</keyword>
<name>A0A4R3N393_9BACI</name>
<organism evidence="2 3">
    <name type="scientific">Melghiribacillus thermohalophilus</name>
    <dbReference type="NCBI Taxonomy" id="1324956"/>
    <lineage>
        <taxon>Bacteria</taxon>
        <taxon>Bacillati</taxon>
        <taxon>Bacillota</taxon>
        <taxon>Bacilli</taxon>
        <taxon>Bacillales</taxon>
        <taxon>Bacillaceae</taxon>
        <taxon>Melghiribacillus</taxon>
    </lineage>
</organism>
<protein>
    <recommendedName>
        <fullName evidence="4">ABC-type transport system involved in multi-copper enzyme maturation permease subunit</fullName>
    </recommendedName>
</protein>
<reference evidence="2 3" key="1">
    <citation type="submission" date="2019-03" db="EMBL/GenBank/DDBJ databases">
        <title>Genomic Encyclopedia of Type Strains, Phase IV (KMG-IV): sequencing the most valuable type-strain genomes for metagenomic binning, comparative biology and taxonomic classification.</title>
        <authorList>
            <person name="Goeker M."/>
        </authorList>
    </citation>
    <scope>NUCLEOTIDE SEQUENCE [LARGE SCALE GENOMIC DNA]</scope>
    <source>
        <strain evidence="2 3">DSM 25894</strain>
    </source>
</reference>
<evidence type="ECO:0000313" key="2">
    <source>
        <dbReference type="EMBL" id="TCT23598.1"/>
    </source>
</evidence>
<dbReference type="EMBL" id="SMAN01000006">
    <property type="protein sequence ID" value="TCT23598.1"/>
    <property type="molecule type" value="Genomic_DNA"/>
</dbReference>
<feature type="transmembrane region" description="Helical" evidence="1">
    <location>
        <begin position="161"/>
        <end position="184"/>
    </location>
</feature>
<accession>A0A4R3N393</accession>
<gene>
    <name evidence="2" type="ORF">EDD68_1068</name>
</gene>
<evidence type="ECO:0008006" key="4">
    <source>
        <dbReference type="Google" id="ProtNLM"/>
    </source>
</evidence>
<dbReference type="AlphaFoldDB" id="A0A4R3N393"/>
<feature type="transmembrane region" description="Helical" evidence="1">
    <location>
        <begin position="191"/>
        <end position="214"/>
    </location>
</feature>
<feature type="transmembrane region" description="Helical" evidence="1">
    <location>
        <begin position="256"/>
        <end position="273"/>
    </location>
</feature>
<dbReference type="Proteomes" id="UP000294650">
    <property type="component" value="Unassembled WGS sequence"/>
</dbReference>
<keyword evidence="1" id="KW-0812">Transmembrane</keyword>
<proteinExistence type="predicted"/>
<comment type="caution">
    <text evidence="2">The sequence shown here is derived from an EMBL/GenBank/DDBJ whole genome shotgun (WGS) entry which is preliminary data.</text>
</comment>
<feature type="transmembrane region" description="Helical" evidence="1">
    <location>
        <begin position="44"/>
        <end position="63"/>
    </location>
</feature>
<evidence type="ECO:0000313" key="3">
    <source>
        <dbReference type="Proteomes" id="UP000294650"/>
    </source>
</evidence>
<feature type="transmembrane region" description="Helical" evidence="1">
    <location>
        <begin position="121"/>
        <end position="149"/>
    </location>
</feature>
<feature type="transmembrane region" description="Helical" evidence="1">
    <location>
        <begin position="83"/>
        <end position="100"/>
    </location>
</feature>